<evidence type="ECO:0000313" key="10">
    <source>
        <dbReference type="EMBL" id="MYM54458.1"/>
    </source>
</evidence>
<dbReference type="PROSITE" id="PS50110">
    <property type="entry name" value="RESPONSE_REGULATORY"/>
    <property type="match status" value="1"/>
</dbReference>
<dbReference type="GO" id="GO:0032993">
    <property type="term" value="C:protein-DNA complex"/>
    <property type="evidence" value="ECO:0007669"/>
    <property type="project" value="TreeGrafter"/>
</dbReference>
<dbReference type="Gene3D" id="3.40.50.2300">
    <property type="match status" value="1"/>
</dbReference>
<keyword evidence="1 6" id="KW-0597">Phosphoprotein</keyword>
<dbReference type="Pfam" id="PF00072">
    <property type="entry name" value="Response_reg"/>
    <property type="match status" value="1"/>
</dbReference>
<dbReference type="FunFam" id="3.40.50.2300:FF:000002">
    <property type="entry name" value="DNA-binding response regulator PhoP"/>
    <property type="match status" value="1"/>
</dbReference>
<evidence type="ECO:0000313" key="11">
    <source>
        <dbReference type="Proteomes" id="UP000479043"/>
    </source>
</evidence>
<dbReference type="SUPFAM" id="SSF52172">
    <property type="entry name" value="CheY-like"/>
    <property type="match status" value="1"/>
</dbReference>
<dbReference type="PANTHER" id="PTHR48111:SF76">
    <property type="entry name" value="TWO-COMPONENT RESPONSE REGULATOR"/>
    <property type="match status" value="1"/>
</dbReference>
<dbReference type="GO" id="GO:0000156">
    <property type="term" value="F:phosphorelay response regulator activity"/>
    <property type="evidence" value="ECO:0007669"/>
    <property type="project" value="TreeGrafter"/>
</dbReference>
<dbReference type="GO" id="GO:0006355">
    <property type="term" value="P:regulation of DNA-templated transcription"/>
    <property type="evidence" value="ECO:0007669"/>
    <property type="project" value="InterPro"/>
</dbReference>
<dbReference type="InterPro" id="IPR001789">
    <property type="entry name" value="Sig_transdc_resp-reg_receiver"/>
</dbReference>
<evidence type="ECO:0000256" key="3">
    <source>
        <dbReference type="ARBA" id="ARBA00023015"/>
    </source>
</evidence>
<keyword evidence="2" id="KW-0902">Two-component regulatory system</keyword>
<dbReference type="Gene3D" id="1.10.10.10">
    <property type="entry name" value="Winged helix-like DNA-binding domain superfamily/Winged helix DNA-binding domain"/>
    <property type="match status" value="1"/>
</dbReference>
<keyword evidence="4 7" id="KW-0238">DNA-binding</keyword>
<evidence type="ECO:0000256" key="2">
    <source>
        <dbReference type="ARBA" id="ARBA00023012"/>
    </source>
</evidence>
<comment type="caution">
    <text evidence="10">The sequence shown here is derived from an EMBL/GenBank/DDBJ whole genome shotgun (WGS) entry which is preliminary data.</text>
</comment>
<dbReference type="InterPro" id="IPR011006">
    <property type="entry name" value="CheY-like_superfamily"/>
</dbReference>
<keyword evidence="5" id="KW-0804">Transcription</keyword>
<dbReference type="AlphaFoldDB" id="A0A6L8LEV5"/>
<dbReference type="PANTHER" id="PTHR48111">
    <property type="entry name" value="REGULATOR OF RPOS"/>
    <property type="match status" value="1"/>
</dbReference>
<dbReference type="CDD" id="cd00383">
    <property type="entry name" value="trans_reg_C"/>
    <property type="match status" value="1"/>
</dbReference>
<dbReference type="EMBL" id="WWEN01000002">
    <property type="protein sequence ID" value="MYM54458.1"/>
    <property type="molecule type" value="Genomic_DNA"/>
</dbReference>
<dbReference type="InterPro" id="IPR001867">
    <property type="entry name" value="OmpR/PhoB-type_DNA-bd"/>
</dbReference>
<name>A0A6L8LEV5_9RHOB</name>
<gene>
    <name evidence="10" type="ORF">GR167_04025</name>
</gene>
<dbReference type="Proteomes" id="UP000479043">
    <property type="component" value="Unassembled WGS sequence"/>
</dbReference>
<feature type="domain" description="OmpR/PhoB-type" evidence="9">
    <location>
        <begin position="125"/>
        <end position="223"/>
    </location>
</feature>
<organism evidence="10 11">
    <name type="scientific">Thalassovita mangrovi</name>
    <dbReference type="NCBI Taxonomy" id="2692236"/>
    <lineage>
        <taxon>Bacteria</taxon>
        <taxon>Pseudomonadati</taxon>
        <taxon>Pseudomonadota</taxon>
        <taxon>Alphaproteobacteria</taxon>
        <taxon>Rhodobacterales</taxon>
        <taxon>Roseobacteraceae</taxon>
        <taxon>Thalassovita</taxon>
    </lineage>
</organism>
<keyword evidence="3" id="KW-0805">Transcription regulation</keyword>
<dbReference type="GO" id="GO:0000976">
    <property type="term" value="F:transcription cis-regulatory region binding"/>
    <property type="evidence" value="ECO:0007669"/>
    <property type="project" value="TreeGrafter"/>
</dbReference>
<sequence length="225" mass="25249">MKILLAEDDPKVAEFVTSGLEENGHSVDHVSDGRDALSYCMYNDCDVAVLDRMMPGMEGLSVVKALRAAGKSVPVLMLTALGDVDSRVEGLEGGADDYLTKPFHFSELLARIVSLTRRKTETADVPELKVHDLTLDLLSRTARRQGQVIELQSKEFALLEILMRNAGRVVTRTMLLERVWNFNFEPNTTVVETHISRLRSKIDKPFEVPLIHTIRNMGYTMHGPR</sequence>
<dbReference type="CDD" id="cd19935">
    <property type="entry name" value="REC_OmpR_CusR-like"/>
    <property type="match status" value="1"/>
</dbReference>
<feature type="modified residue" description="4-aspartylphosphate" evidence="6">
    <location>
        <position position="51"/>
    </location>
</feature>
<protein>
    <submittedName>
        <fullName evidence="10">Response regulator</fullName>
    </submittedName>
</protein>
<dbReference type="RefSeq" id="WP_160972151.1">
    <property type="nucleotide sequence ID" value="NZ_WWEN01000002.1"/>
</dbReference>
<keyword evidence="11" id="KW-1185">Reference proteome</keyword>
<evidence type="ECO:0000259" key="8">
    <source>
        <dbReference type="PROSITE" id="PS50110"/>
    </source>
</evidence>
<dbReference type="Gene3D" id="6.10.250.690">
    <property type="match status" value="1"/>
</dbReference>
<evidence type="ECO:0000256" key="5">
    <source>
        <dbReference type="ARBA" id="ARBA00023163"/>
    </source>
</evidence>
<dbReference type="InterPro" id="IPR036388">
    <property type="entry name" value="WH-like_DNA-bd_sf"/>
</dbReference>
<feature type="domain" description="Response regulatory" evidence="8">
    <location>
        <begin position="2"/>
        <end position="116"/>
    </location>
</feature>
<dbReference type="InterPro" id="IPR039420">
    <property type="entry name" value="WalR-like"/>
</dbReference>
<dbReference type="FunFam" id="1.10.10.10:FF:000005">
    <property type="entry name" value="Two-component system response regulator"/>
    <property type="match status" value="1"/>
</dbReference>
<reference evidence="10 11" key="1">
    <citation type="submission" date="2020-01" db="EMBL/GenBank/DDBJ databases">
        <authorList>
            <person name="Chen S."/>
        </authorList>
    </citation>
    <scope>NUCLEOTIDE SEQUENCE [LARGE SCALE GENOMIC DNA]</scope>
    <source>
        <strain evidence="10 11">GS-10</strain>
    </source>
</reference>
<dbReference type="GO" id="GO:0005829">
    <property type="term" value="C:cytosol"/>
    <property type="evidence" value="ECO:0007669"/>
    <property type="project" value="TreeGrafter"/>
</dbReference>
<dbReference type="SMART" id="SM00862">
    <property type="entry name" value="Trans_reg_C"/>
    <property type="match status" value="1"/>
</dbReference>
<evidence type="ECO:0000259" key="9">
    <source>
        <dbReference type="PROSITE" id="PS51755"/>
    </source>
</evidence>
<dbReference type="PROSITE" id="PS51755">
    <property type="entry name" value="OMPR_PHOB"/>
    <property type="match status" value="1"/>
</dbReference>
<evidence type="ECO:0000256" key="1">
    <source>
        <dbReference type="ARBA" id="ARBA00022553"/>
    </source>
</evidence>
<evidence type="ECO:0000256" key="4">
    <source>
        <dbReference type="ARBA" id="ARBA00023125"/>
    </source>
</evidence>
<proteinExistence type="predicted"/>
<accession>A0A6L8LEV5</accession>
<dbReference type="Pfam" id="PF00486">
    <property type="entry name" value="Trans_reg_C"/>
    <property type="match status" value="1"/>
</dbReference>
<evidence type="ECO:0000256" key="6">
    <source>
        <dbReference type="PROSITE-ProRule" id="PRU00169"/>
    </source>
</evidence>
<evidence type="ECO:0000256" key="7">
    <source>
        <dbReference type="PROSITE-ProRule" id="PRU01091"/>
    </source>
</evidence>
<dbReference type="SMART" id="SM00448">
    <property type="entry name" value="REC"/>
    <property type="match status" value="1"/>
</dbReference>
<feature type="DNA-binding region" description="OmpR/PhoB-type" evidence="7">
    <location>
        <begin position="125"/>
        <end position="223"/>
    </location>
</feature>